<keyword evidence="3" id="KW-1185">Reference proteome</keyword>
<dbReference type="EMBL" id="VSRR010035078">
    <property type="protein sequence ID" value="MPC72625.1"/>
    <property type="molecule type" value="Genomic_DNA"/>
</dbReference>
<feature type="region of interest" description="Disordered" evidence="1">
    <location>
        <begin position="117"/>
        <end position="139"/>
    </location>
</feature>
<sequence>MAAYLGVWGVRAMGRRCAVSEVRQTRWSRVVRPDSGGRRGSHSSRLRLLPLFTPWPRLAATQGGAAVGQPRVITARHGGGVGGGPSVCPHTKLLIIGTAAASGRRISLRLAGRGHPAFLSGGGSDKGGGARWGGAGRGR</sequence>
<reference evidence="2 3" key="1">
    <citation type="submission" date="2019-05" db="EMBL/GenBank/DDBJ databases">
        <title>Another draft genome of Portunus trituberculatus and its Hox gene families provides insights of decapod evolution.</title>
        <authorList>
            <person name="Jeong J.-H."/>
            <person name="Song I."/>
            <person name="Kim S."/>
            <person name="Choi T."/>
            <person name="Kim D."/>
            <person name="Ryu S."/>
            <person name="Kim W."/>
        </authorList>
    </citation>
    <scope>NUCLEOTIDE SEQUENCE [LARGE SCALE GENOMIC DNA]</scope>
    <source>
        <tissue evidence="2">Muscle</tissue>
    </source>
</reference>
<evidence type="ECO:0000313" key="2">
    <source>
        <dbReference type="EMBL" id="MPC72625.1"/>
    </source>
</evidence>
<evidence type="ECO:0000313" key="3">
    <source>
        <dbReference type="Proteomes" id="UP000324222"/>
    </source>
</evidence>
<feature type="compositionally biased region" description="Gly residues" evidence="1">
    <location>
        <begin position="120"/>
        <end position="139"/>
    </location>
</feature>
<accession>A0A5B7HSB8</accession>
<organism evidence="2 3">
    <name type="scientific">Portunus trituberculatus</name>
    <name type="common">Swimming crab</name>
    <name type="synonym">Neptunus trituberculatus</name>
    <dbReference type="NCBI Taxonomy" id="210409"/>
    <lineage>
        <taxon>Eukaryota</taxon>
        <taxon>Metazoa</taxon>
        <taxon>Ecdysozoa</taxon>
        <taxon>Arthropoda</taxon>
        <taxon>Crustacea</taxon>
        <taxon>Multicrustacea</taxon>
        <taxon>Malacostraca</taxon>
        <taxon>Eumalacostraca</taxon>
        <taxon>Eucarida</taxon>
        <taxon>Decapoda</taxon>
        <taxon>Pleocyemata</taxon>
        <taxon>Brachyura</taxon>
        <taxon>Eubrachyura</taxon>
        <taxon>Portunoidea</taxon>
        <taxon>Portunidae</taxon>
        <taxon>Portuninae</taxon>
        <taxon>Portunus</taxon>
    </lineage>
</organism>
<name>A0A5B7HSB8_PORTR</name>
<evidence type="ECO:0000256" key="1">
    <source>
        <dbReference type="SAM" id="MobiDB-lite"/>
    </source>
</evidence>
<protein>
    <submittedName>
        <fullName evidence="2">Uncharacterized protein</fullName>
    </submittedName>
</protein>
<proteinExistence type="predicted"/>
<dbReference type="Proteomes" id="UP000324222">
    <property type="component" value="Unassembled WGS sequence"/>
</dbReference>
<gene>
    <name evidence="2" type="ORF">E2C01_066937</name>
</gene>
<dbReference type="AlphaFoldDB" id="A0A5B7HSB8"/>
<comment type="caution">
    <text evidence="2">The sequence shown here is derived from an EMBL/GenBank/DDBJ whole genome shotgun (WGS) entry which is preliminary data.</text>
</comment>